<accession>A0A9X1YSP7</accession>
<dbReference type="Pfam" id="PF00392">
    <property type="entry name" value="GntR"/>
    <property type="match status" value="1"/>
</dbReference>
<dbReference type="Pfam" id="PF07729">
    <property type="entry name" value="FCD"/>
    <property type="match status" value="1"/>
</dbReference>
<dbReference type="Gene3D" id="1.10.10.10">
    <property type="entry name" value="Winged helix-like DNA-binding domain superfamily/Winged helix DNA-binding domain"/>
    <property type="match status" value="1"/>
</dbReference>
<dbReference type="InterPro" id="IPR000524">
    <property type="entry name" value="Tscrpt_reg_HTH_GntR"/>
</dbReference>
<keyword evidence="7" id="KW-1185">Reference proteome</keyword>
<keyword evidence="3" id="KW-0804">Transcription</keyword>
<dbReference type="InterPro" id="IPR036390">
    <property type="entry name" value="WH_DNA-bd_sf"/>
</dbReference>
<dbReference type="InterPro" id="IPR036388">
    <property type="entry name" value="WH-like_DNA-bd_sf"/>
</dbReference>
<evidence type="ECO:0000313" key="7">
    <source>
        <dbReference type="Proteomes" id="UP001139353"/>
    </source>
</evidence>
<reference evidence="6" key="1">
    <citation type="submission" date="2021-11" db="EMBL/GenBank/DDBJ databases">
        <title>BS-T2-15 a new species belonging to the Comamonadaceae family isolated from the soil of a French oak forest.</title>
        <authorList>
            <person name="Mieszkin S."/>
            <person name="Alain K."/>
        </authorList>
    </citation>
    <scope>NUCLEOTIDE SEQUENCE</scope>
    <source>
        <strain evidence="6">BS-T2-15</strain>
    </source>
</reference>
<organism evidence="6 7">
    <name type="scientific">Scleromatobacter humisilvae</name>
    <dbReference type="NCBI Taxonomy" id="2897159"/>
    <lineage>
        <taxon>Bacteria</taxon>
        <taxon>Pseudomonadati</taxon>
        <taxon>Pseudomonadota</taxon>
        <taxon>Betaproteobacteria</taxon>
        <taxon>Burkholderiales</taxon>
        <taxon>Sphaerotilaceae</taxon>
        <taxon>Scleromatobacter</taxon>
    </lineage>
</organism>
<dbReference type="PROSITE" id="PS50949">
    <property type="entry name" value="HTH_GNTR"/>
    <property type="match status" value="1"/>
</dbReference>
<dbReference type="SMART" id="SM00345">
    <property type="entry name" value="HTH_GNTR"/>
    <property type="match status" value="1"/>
</dbReference>
<dbReference type="RefSeq" id="WP_275684731.1">
    <property type="nucleotide sequence ID" value="NZ_JAJLJH010000009.1"/>
</dbReference>
<dbReference type="CDD" id="cd07377">
    <property type="entry name" value="WHTH_GntR"/>
    <property type="match status" value="1"/>
</dbReference>
<keyword evidence="1" id="KW-0805">Transcription regulation</keyword>
<keyword evidence="2" id="KW-0238">DNA-binding</keyword>
<dbReference type="GO" id="GO:0003700">
    <property type="term" value="F:DNA-binding transcription factor activity"/>
    <property type="evidence" value="ECO:0007669"/>
    <property type="project" value="InterPro"/>
</dbReference>
<dbReference type="PRINTS" id="PR00035">
    <property type="entry name" value="HTHGNTR"/>
</dbReference>
<dbReference type="GO" id="GO:0003677">
    <property type="term" value="F:DNA binding"/>
    <property type="evidence" value="ECO:0007669"/>
    <property type="project" value="UniProtKB-KW"/>
</dbReference>
<proteinExistence type="predicted"/>
<gene>
    <name evidence="6" type="ORF">LPC04_23490</name>
</gene>
<evidence type="ECO:0000313" key="6">
    <source>
        <dbReference type="EMBL" id="MCK9688686.1"/>
    </source>
</evidence>
<evidence type="ECO:0000256" key="1">
    <source>
        <dbReference type="ARBA" id="ARBA00023015"/>
    </source>
</evidence>
<evidence type="ECO:0000259" key="5">
    <source>
        <dbReference type="PROSITE" id="PS50949"/>
    </source>
</evidence>
<dbReference type="InterPro" id="IPR011711">
    <property type="entry name" value="GntR_C"/>
</dbReference>
<feature type="domain" description="HTH gntR-type" evidence="5">
    <location>
        <begin position="9"/>
        <end position="76"/>
    </location>
</feature>
<dbReference type="SMART" id="SM00895">
    <property type="entry name" value="FCD"/>
    <property type="match status" value="1"/>
</dbReference>
<dbReference type="InterPro" id="IPR008920">
    <property type="entry name" value="TF_FadR/GntR_C"/>
</dbReference>
<evidence type="ECO:0000256" key="2">
    <source>
        <dbReference type="ARBA" id="ARBA00023125"/>
    </source>
</evidence>
<evidence type="ECO:0000256" key="3">
    <source>
        <dbReference type="ARBA" id="ARBA00023163"/>
    </source>
</evidence>
<dbReference type="PANTHER" id="PTHR43537">
    <property type="entry name" value="TRANSCRIPTIONAL REGULATOR, GNTR FAMILY"/>
    <property type="match status" value="1"/>
</dbReference>
<dbReference type="PANTHER" id="PTHR43537:SF53">
    <property type="entry name" value="HTH-TYPE TRANSCRIPTIONAL REPRESSOR NANR"/>
    <property type="match status" value="1"/>
</dbReference>
<dbReference type="Gene3D" id="1.20.120.530">
    <property type="entry name" value="GntR ligand-binding domain-like"/>
    <property type="match status" value="1"/>
</dbReference>
<dbReference type="SUPFAM" id="SSF46785">
    <property type="entry name" value="Winged helix' DNA-binding domain"/>
    <property type="match status" value="1"/>
</dbReference>
<protein>
    <submittedName>
        <fullName evidence="6">GntR family transcriptional regulator</fullName>
    </submittedName>
</protein>
<comment type="caution">
    <text evidence="6">The sequence shown here is derived from an EMBL/GenBank/DDBJ whole genome shotgun (WGS) entry which is preliminary data.</text>
</comment>
<dbReference type="EMBL" id="JAJLJH010000009">
    <property type="protein sequence ID" value="MCK9688686.1"/>
    <property type="molecule type" value="Genomic_DNA"/>
</dbReference>
<evidence type="ECO:0000256" key="4">
    <source>
        <dbReference type="SAM" id="MobiDB-lite"/>
    </source>
</evidence>
<dbReference type="SUPFAM" id="SSF48008">
    <property type="entry name" value="GntR ligand-binding domain-like"/>
    <property type="match status" value="1"/>
</dbReference>
<name>A0A9X1YSP7_9BURK</name>
<feature type="region of interest" description="Disordered" evidence="4">
    <location>
        <begin position="232"/>
        <end position="268"/>
    </location>
</feature>
<dbReference type="AlphaFoldDB" id="A0A9X1YSP7"/>
<dbReference type="Proteomes" id="UP001139353">
    <property type="component" value="Unassembled WGS sequence"/>
</dbReference>
<sequence>MSTTSVPSRSSAPQIADRVVEAILAGRVAPGQRLGEQELADVFGVSRTLVREAMARLSARGMVEVSSRRGWFVVQPSRADATEAFSARIAIETGMLNSLDGPLPRSKLARLKAHYKAERAAIAGSDPGERSSLLGDFHVCLAECVSGPLLADILRDLTARTTLVATLFQSTHDAALSCDEHVAIVAALEQGDAAGAAELMRAHIVAVAAALGSPAPQADPLDPLRQALQAHVHATTQPTTRRPRRLFTDLIPPTPTDTRAPQRRHKEN</sequence>